<organism evidence="1 2">
    <name type="scientific">Streptomyces angustmyceticus</name>
    <dbReference type="NCBI Taxonomy" id="285578"/>
    <lineage>
        <taxon>Bacteria</taxon>
        <taxon>Bacillati</taxon>
        <taxon>Actinomycetota</taxon>
        <taxon>Actinomycetes</taxon>
        <taxon>Kitasatosporales</taxon>
        <taxon>Streptomycetaceae</taxon>
        <taxon>Streptomyces</taxon>
    </lineage>
</organism>
<dbReference type="AlphaFoldDB" id="A0A5J4L8A9"/>
<name>A0A5J4L8A9_9ACTN</name>
<reference evidence="1 2" key="1">
    <citation type="submission" date="2019-10" db="EMBL/GenBank/DDBJ databases">
        <title>Whole genome shotgun sequence of Streptomyces angustmyceticus NBRC 3934.</title>
        <authorList>
            <person name="Hosoyama A."/>
            <person name="Ichikawa N."/>
            <person name="Kimura A."/>
            <person name="Kitahashi Y."/>
            <person name="Komaki H."/>
            <person name="Uohara A."/>
        </authorList>
    </citation>
    <scope>NUCLEOTIDE SEQUENCE [LARGE SCALE GENOMIC DNA]</scope>
    <source>
        <strain evidence="1 2">NBRC 3934</strain>
    </source>
</reference>
<protein>
    <submittedName>
        <fullName evidence="1">Uncharacterized protein</fullName>
    </submittedName>
</protein>
<dbReference type="EMBL" id="BLAG01000004">
    <property type="protein sequence ID" value="GES27700.1"/>
    <property type="molecule type" value="Genomic_DNA"/>
</dbReference>
<dbReference type="RefSeq" id="WP_086719425.1">
    <property type="nucleotide sequence ID" value="NZ_BLAG01000004.1"/>
</dbReference>
<evidence type="ECO:0000313" key="1">
    <source>
        <dbReference type="EMBL" id="GES27700.1"/>
    </source>
</evidence>
<dbReference type="Proteomes" id="UP000325598">
    <property type="component" value="Unassembled WGS sequence"/>
</dbReference>
<accession>A0A5J4L8A9</accession>
<proteinExistence type="predicted"/>
<keyword evidence="2" id="KW-1185">Reference proteome</keyword>
<sequence length="115" mass="12276">MRNREITLTPGAAPQEALGVARAALERQGYHWVPQTNSSAEVREGENEARSKLFTGRLCMSLSVQDDRLVMEAETNGLGLAATTGAPAATVRIRNKLNHCADMVSSALAQAGLAR</sequence>
<evidence type="ECO:0000313" key="2">
    <source>
        <dbReference type="Proteomes" id="UP000325598"/>
    </source>
</evidence>
<dbReference type="GeneID" id="96749895"/>
<comment type="caution">
    <text evidence="1">The sequence shown here is derived from an EMBL/GenBank/DDBJ whole genome shotgun (WGS) entry which is preliminary data.</text>
</comment>
<gene>
    <name evidence="1" type="ORF">San01_01870</name>
</gene>
<dbReference type="OrthoDB" id="5196823at2"/>